<feature type="region of interest" description="Disordered" evidence="1">
    <location>
        <begin position="1"/>
        <end position="54"/>
    </location>
</feature>
<evidence type="ECO:0000256" key="1">
    <source>
        <dbReference type="SAM" id="MobiDB-lite"/>
    </source>
</evidence>
<organism evidence="2 3">
    <name type="scientific">Claviceps arundinis</name>
    <dbReference type="NCBI Taxonomy" id="1623583"/>
    <lineage>
        <taxon>Eukaryota</taxon>
        <taxon>Fungi</taxon>
        <taxon>Dikarya</taxon>
        <taxon>Ascomycota</taxon>
        <taxon>Pezizomycotina</taxon>
        <taxon>Sordariomycetes</taxon>
        <taxon>Hypocreomycetidae</taxon>
        <taxon>Hypocreales</taxon>
        <taxon>Clavicipitaceae</taxon>
        <taxon>Claviceps</taxon>
    </lineage>
</organism>
<sequence length="71" mass="7698">MADMAASPPQTATAGLPLLSPKFHSTHDKLSLLSTPRTPASQQPAIPSTKEQNTQFNTQARQLASRFIIPR</sequence>
<keyword evidence="3" id="KW-1185">Reference proteome</keyword>
<accession>A0ABQ7PBU0</accession>
<dbReference type="Proteomes" id="UP000742024">
    <property type="component" value="Unassembled WGS sequence"/>
</dbReference>
<proteinExistence type="predicted"/>
<gene>
    <name evidence="2" type="ORF">E4U57_001013</name>
</gene>
<protein>
    <submittedName>
        <fullName evidence="2">Uncharacterized protein</fullName>
    </submittedName>
</protein>
<evidence type="ECO:0000313" key="3">
    <source>
        <dbReference type="Proteomes" id="UP000742024"/>
    </source>
</evidence>
<evidence type="ECO:0000313" key="2">
    <source>
        <dbReference type="EMBL" id="KAG5959000.1"/>
    </source>
</evidence>
<reference evidence="2 3" key="1">
    <citation type="journal article" date="2020" name="bioRxiv">
        <title>Whole genome comparisons of ergot fungi reveals the divergence and evolution of species within the genus Claviceps are the result of varying mechanisms driving genome evolution and host range expansion.</title>
        <authorList>
            <person name="Wyka S.A."/>
            <person name="Mondo S.J."/>
            <person name="Liu M."/>
            <person name="Dettman J."/>
            <person name="Nalam V."/>
            <person name="Broders K.D."/>
        </authorList>
    </citation>
    <scope>NUCLEOTIDE SEQUENCE [LARGE SCALE GENOMIC DNA]</scope>
    <source>
        <strain evidence="2 3">LM583</strain>
    </source>
</reference>
<dbReference type="EMBL" id="SRPR01000133">
    <property type="protein sequence ID" value="KAG5959000.1"/>
    <property type="molecule type" value="Genomic_DNA"/>
</dbReference>
<comment type="caution">
    <text evidence="2">The sequence shown here is derived from an EMBL/GenBank/DDBJ whole genome shotgun (WGS) entry which is preliminary data.</text>
</comment>
<name>A0ABQ7PBU0_9HYPO</name>
<feature type="compositionally biased region" description="Polar residues" evidence="1">
    <location>
        <begin position="32"/>
        <end position="54"/>
    </location>
</feature>